<dbReference type="EMBL" id="CACRXK020007084">
    <property type="protein sequence ID" value="CAB4011247.1"/>
    <property type="molecule type" value="Genomic_DNA"/>
</dbReference>
<dbReference type="AlphaFoldDB" id="A0A6S7I2P3"/>
<evidence type="ECO:0000313" key="1">
    <source>
        <dbReference type="EMBL" id="CAB4011247.1"/>
    </source>
</evidence>
<dbReference type="PANTHER" id="PTHR37162:SF11">
    <property type="match status" value="1"/>
</dbReference>
<protein>
    <submittedName>
        <fullName evidence="1">Uncharacterized protein</fullName>
    </submittedName>
</protein>
<name>A0A6S7I2P3_PARCT</name>
<proteinExistence type="predicted"/>
<comment type="caution">
    <text evidence="1">The sequence shown here is derived from an EMBL/GenBank/DDBJ whole genome shotgun (WGS) entry which is preliminary data.</text>
</comment>
<dbReference type="PANTHER" id="PTHR37162">
    <property type="entry name" value="HAT FAMILY DIMERISATION DOMAINCONTAINING PROTEIN-RELATED"/>
    <property type="match status" value="1"/>
</dbReference>
<evidence type="ECO:0000313" key="2">
    <source>
        <dbReference type="Proteomes" id="UP001152795"/>
    </source>
</evidence>
<sequence>MPGKCKFNENWTTNVAYKDWIMQDVSQHQAQCPVCQKSFDISNMGEAALKNYGEASSSKNTNDLNTNTATPKSSASVKDMLVLSYLSKEETLIAEIVWMLYTIECHHSFHSNEGVAKIFQVMFPDSETVKKFTCGEKKSAYICSFGLAPYFESILKDKIEKQESFVLFFDESMNIAMKNKQLDVCVRFWDEILDSKFLGHGTSEEERGL</sequence>
<dbReference type="OrthoDB" id="5954038at2759"/>
<accession>A0A6S7I2P3</accession>
<dbReference type="Proteomes" id="UP001152795">
    <property type="component" value="Unassembled WGS sequence"/>
</dbReference>
<gene>
    <name evidence="1" type="ORF">PACLA_8A078384</name>
</gene>
<keyword evidence="2" id="KW-1185">Reference proteome</keyword>
<organism evidence="1 2">
    <name type="scientific">Paramuricea clavata</name>
    <name type="common">Red gorgonian</name>
    <name type="synonym">Violescent sea-whip</name>
    <dbReference type="NCBI Taxonomy" id="317549"/>
    <lineage>
        <taxon>Eukaryota</taxon>
        <taxon>Metazoa</taxon>
        <taxon>Cnidaria</taxon>
        <taxon>Anthozoa</taxon>
        <taxon>Octocorallia</taxon>
        <taxon>Malacalcyonacea</taxon>
        <taxon>Plexauridae</taxon>
        <taxon>Paramuricea</taxon>
    </lineage>
</organism>
<reference evidence="1" key="1">
    <citation type="submission" date="2020-04" db="EMBL/GenBank/DDBJ databases">
        <authorList>
            <person name="Alioto T."/>
            <person name="Alioto T."/>
            <person name="Gomez Garrido J."/>
        </authorList>
    </citation>
    <scope>NUCLEOTIDE SEQUENCE</scope>
    <source>
        <strain evidence="1">A484AB</strain>
    </source>
</reference>